<dbReference type="Gene3D" id="3.40.50.2300">
    <property type="match status" value="1"/>
</dbReference>
<reference evidence="4 5" key="1">
    <citation type="journal article" date="2015" name="Genome Announc.">
        <title>Expanding the biotechnology potential of lactobacilli through comparative genomics of 213 strains and associated genera.</title>
        <authorList>
            <person name="Sun Z."/>
            <person name="Harris H.M."/>
            <person name="McCann A."/>
            <person name="Guo C."/>
            <person name="Argimon S."/>
            <person name="Zhang W."/>
            <person name="Yang X."/>
            <person name="Jeffery I.B."/>
            <person name="Cooney J.C."/>
            <person name="Kagawa T.F."/>
            <person name="Liu W."/>
            <person name="Song Y."/>
            <person name="Salvetti E."/>
            <person name="Wrobel A."/>
            <person name="Rasinkangas P."/>
            <person name="Parkhill J."/>
            <person name="Rea M.C."/>
            <person name="O'Sullivan O."/>
            <person name="Ritari J."/>
            <person name="Douillard F.P."/>
            <person name="Paul Ross R."/>
            <person name="Yang R."/>
            <person name="Briner A.E."/>
            <person name="Felis G.E."/>
            <person name="de Vos W.M."/>
            <person name="Barrangou R."/>
            <person name="Klaenhammer T.R."/>
            <person name="Caufield P.W."/>
            <person name="Cui Y."/>
            <person name="Zhang H."/>
            <person name="O'Toole P.W."/>
        </authorList>
    </citation>
    <scope>NUCLEOTIDE SEQUENCE [LARGE SCALE GENOMIC DNA]</scope>
    <source>
        <strain evidence="4 5">DSM 16045</strain>
    </source>
</reference>
<evidence type="ECO:0000256" key="1">
    <source>
        <dbReference type="PROSITE-ProRule" id="PRU00169"/>
    </source>
</evidence>
<dbReference type="Gene3D" id="2.40.50.40">
    <property type="match status" value="1"/>
</dbReference>
<dbReference type="InterPro" id="IPR011006">
    <property type="entry name" value="CheY-like_superfamily"/>
</dbReference>
<feature type="domain" description="HTH LytTR-type" evidence="3">
    <location>
        <begin position="134"/>
        <end position="238"/>
    </location>
</feature>
<gene>
    <name evidence="4" type="ORF">FC60_GL000522</name>
</gene>
<evidence type="ECO:0000313" key="5">
    <source>
        <dbReference type="Proteomes" id="UP000051739"/>
    </source>
</evidence>
<keyword evidence="5" id="KW-1185">Reference proteome</keyword>
<evidence type="ECO:0000259" key="2">
    <source>
        <dbReference type="PROSITE" id="PS50110"/>
    </source>
</evidence>
<feature type="modified residue" description="4-aspartylphosphate" evidence="1">
    <location>
        <position position="53"/>
    </location>
</feature>
<dbReference type="SMART" id="SM00850">
    <property type="entry name" value="LytTR"/>
    <property type="match status" value="1"/>
</dbReference>
<dbReference type="Pfam" id="PF00072">
    <property type="entry name" value="Response_reg"/>
    <property type="match status" value="1"/>
</dbReference>
<feature type="domain" description="Response regulatory" evidence="2">
    <location>
        <begin position="2"/>
        <end position="116"/>
    </location>
</feature>
<dbReference type="EMBL" id="AZFN01000015">
    <property type="protein sequence ID" value="KRM01728.1"/>
    <property type="molecule type" value="Genomic_DNA"/>
</dbReference>
<dbReference type="PATRIC" id="fig|1423749.3.peg.526"/>
<accession>A0A0R1V8E6</accession>
<evidence type="ECO:0000259" key="3">
    <source>
        <dbReference type="PROSITE" id="PS50930"/>
    </source>
</evidence>
<dbReference type="PANTHER" id="PTHR37299">
    <property type="entry name" value="TRANSCRIPTIONAL REGULATOR-RELATED"/>
    <property type="match status" value="1"/>
</dbReference>
<proteinExistence type="predicted"/>
<comment type="caution">
    <text evidence="4">The sequence shown here is derived from an EMBL/GenBank/DDBJ whole genome shotgun (WGS) entry which is preliminary data.</text>
</comment>
<dbReference type="Gene3D" id="2.20.25.10">
    <property type="match status" value="1"/>
</dbReference>
<dbReference type="InterPro" id="IPR007492">
    <property type="entry name" value="LytTR_DNA-bd_dom"/>
</dbReference>
<organism evidence="4 5">
    <name type="scientific">Limosilactobacillus gastricus DSM 16045</name>
    <dbReference type="NCBI Taxonomy" id="1423749"/>
    <lineage>
        <taxon>Bacteria</taxon>
        <taxon>Bacillati</taxon>
        <taxon>Bacillota</taxon>
        <taxon>Bacilli</taxon>
        <taxon>Lactobacillales</taxon>
        <taxon>Lactobacillaceae</taxon>
        <taxon>Limosilactobacillus</taxon>
    </lineage>
</organism>
<evidence type="ECO:0000313" key="4">
    <source>
        <dbReference type="EMBL" id="KRM01728.1"/>
    </source>
</evidence>
<dbReference type="GO" id="GO:0003677">
    <property type="term" value="F:DNA binding"/>
    <property type="evidence" value="ECO:0007669"/>
    <property type="project" value="InterPro"/>
</dbReference>
<dbReference type="PROSITE" id="PS50930">
    <property type="entry name" value="HTH_LYTTR"/>
    <property type="match status" value="1"/>
</dbReference>
<protein>
    <submittedName>
        <fullName evidence="4">Response regulator</fullName>
    </submittedName>
</protein>
<dbReference type="SUPFAM" id="SSF52172">
    <property type="entry name" value="CheY-like"/>
    <property type="match status" value="1"/>
</dbReference>
<dbReference type="PANTHER" id="PTHR37299:SF1">
    <property type="entry name" value="STAGE 0 SPORULATION PROTEIN A HOMOLOG"/>
    <property type="match status" value="1"/>
</dbReference>
<dbReference type="GO" id="GO:0000156">
    <property type="term" value="F:phosphorelay response regulator activity"/>
    <property type="evidence" value="ECO:0007669"/>
    <property type="project" value="InterPro"/>
</dbReference>
<keyword evidence="1" id="KW-0597">Phosphoprotein</keyword>
<name>A0A0R1V8E6_9LACO</name>
<dbReference type="AlphaFoldDB" id="A0A0R1V8E6"/>
<sequence length="238" mass="26557">MKVLIVDDEPLAIEELKYLVGQHPQVTQVDQADDAASTLKAVNDHHYDVLFLDIHLGDEDGVKLGKTISQFTNAPQIIFATAYDQYALAAFDAHATDYILKPYEEARVHEALDRVATSQSESNPATDNLQRPWLAITAEDRTVVIQKATIIMAEVTGNEVVITTTDGTFYSKQSLAKLEQELDHEVFMRVHRNYLVNLTMVAEAEPGFNHNYQLTLRTGQKVPVSRSYVGIVKTTLGI</sequence>
<dbReference type="RefSeq" id="WP_056937568.1">
    <property type="nucleotide sequence ID" value="NZ_AZFN01000015.1"/>
</dbReference>
<dbReference type="Proteomes" id="UP000051739">
    <property type="component" value="Unassembled WGS sequence"/>
</dbReference>
<dbReference type="SMART" id="SM00448">
    <property type="entry name" value="REC"/>
    <property type="match status" value="1"/>
</dbReference>
<dbReference type="InterPro" id="IPR001789">
    <property type="entry name" value="Sig_transdc_resp-reg_receiver"/>
</dbReference>
<dbReference type="PROSITE" id="PS50110">
    <property type="entry name" value="RESPONSE_REGULATORY"/>
    <property type="match status" value="1"/>
</dbReference>
<dbReference type="InterPro" id="IPR046947">
    <property type="entry name" value="LytR-like"/>
</dbReference>
<dbReference type="Pfam" id="PF04397">
    <property type="entry name" value="LytTR"/>
    <property type="match status" value="1"/>
</dbReference>